<feature type="transmembrane region" description="Helical" evidence="1">
    <location>
        <begin position="42"/>
        <end position="63"/>
    </location>
</feature>
<organism evidence="2 3">
    <name type="scientific">Candidatus Viridilinea mediisalina</name>
    <dbReference type="NCBI Taxonomy" id="2024553"/>
    <lineage>
        <taxon>Bacteria</taxon>
        <taxon>Bacillati</taxon>
        <taxon>Chloroflexota</taxon>
        <taxon>Chloroflexia</taxon>
        <taxon>Chloroflexales</taxon>
        <taxon>Chloroflexineae</taxon>
        <taxon>Oscillochloridaceae</taxon>
        <taxon>Candidatus Viridilinea</taxon>
    </lineage>
</organism>
<accession>A0A2A6RLV4</accession>
<dbReference type="Proteomes" id="UP000220527">
    <property type="component" value="Unassembled WGS sequence"/>
</dbReference>
<feature type="transmembrane region" description="Helical" evidence="1">
    <location>
        <begin position="371"/>
        <end position="387"/>
    </location>
</feature>
<comment type="caution">
    <text evidence="2">The sequence shown here is derived from an EMBL/GenBank/DDBJ whole genome shotgun (WGS) entry which is preliminary data.</text>
</comment>
<keyword evidence="3" id="KW-1185">Reference proteome</keyword>
<gene>
    <name evidence="2" type="ORF">CJ255_06440</name>
</gene>
<feature type="transmembrane region" description="Helical" evidence="1">
    <location>
        <begin position="240"/>
        <end position="262"/>
    </location>
</feature>
<proteinExistence type="predicted"/>
<feature type="transmembrane region" description="Helical" evidence="1">
    <location>
        <begin position="307"/>
        <end position="324"/>
    </location>
</feature>
<evidence type="ECO:0000313" key="3">
    <source>
        <dbReference type="Proteomes" id="UP000220527"/>
    </source>
</evidence>
<feature type="transmembrane region" description="Helical" evidence="1">
    <location>
        <begin position="109"/>
        <end position="138"/>
    </location>
</feature>
<evidence type="ECO:0000313" key="2">
    <source>
        <dbReference type="EMBL" id="PDW03886.1"/>
    </source>
</evidence>
<reference evidence="3" key="1">
    <citation type="submission" date="2017-08" db="EMBL/GenBank/DDBJ databases">
        <authorList>
            <person name="Grouzdev D.S."/>
            <person name="Gaisin V.A."/>
            <person name="Rysina M.S."/>
            <person name="Gorlenko V.M."/>
        </authorList>
    </citation>
    <scope>NUCLEOTIDE SEQUENCE [LARGE SCALE GENOMIC DNA]</scope>
    <source>
        <strain evidence="3">Kir15-3F</strain>
    </source>
</reference>
<feature type="transmembrane region" description="Helical" evidence="1">
    <location>
        <begin position="269"/>
        <end position="287"/>
    </location>
</feature>
<keyword evidence="1" id="KW-1133">Transmembrane helix</keyword>
<sequence length="650" mass="72648">MLPAIQWLSGTSALQSIEYGPLYSLLYVPFIAVLGVEQSIFVMRYMLTLGVTLLLFIFLLGSLRSLRVATGLTFIWIFSAANIFPGTMVFHLALALFLITLIFSRINRFAAWLFLLLAGFVRPEYFGLALVYGCYIGLQHVSSRFPLRPQQAPPSRYNWALLLLISMQLGLVAFLFSHVASINFSAGRSWLAFQQHYAFAQVIAGRYHLDPWADFPHIIARDLPNAQSLSDVVANYPTVLLGHIFANLAALPQALVQFLLPVAPLRPPMLYGVLVPSAMLCGLVWLMKFPQAWHQAQQVLRFPTGDLPILALIAPLTIIPNILINLRFAQYFMILMPFLFYALGIWGLAAIRSLRHSEHPMLASVMVRSEAWIAPVVLTLVAVILLTQPRPFLASYLPAQTLIPKLNVLQSILPQGAYTVYGGAIPAYIAYLCPTCRVVYPLNQGMHVDLAADLARHQPAVVAIDSSLLTSPSFDPAMLTLLEAPSWQPFILADEVIYVQQDFVVAGSVCKNDVALMLPRNWRAWYDDKQPHSDHDRRILALPAHFWVYTAQARHAHMQLTPDQRSYRSGATMLPEEIIVHVNGTPTTRMHSAYGQVSSVELSLRAGYNQIWLDTIEIHDAQDYIPAIAGIIPAHTNVPFLRLLTFEPLP</sequence>
<feature type="transmembrane region" description="Helical" evidence="1">
    <location>
        <begin position="159"/>
        <end position="180"/>
    </location>
</feature>
<dbReference type="EMBL" id="NQWI01000019">
    <property type="protein sequence ID" value="PDW03886.1"/>
    <property type="molecule type" value="Genomic_DNA"/>
</dbReference>
<evidence type="ECO:0000256" key="1">
    <source>
        <dbReference type="SAM" id="Phobius"/>
    </source>
</evidence>
<keyword evidence="1" id="KW-0812">Transmembrane</keyword>
<keyword evidence="1" id="KW-0472">Membrane</keyword>
<feature type="transmembrane region" description="Helical" evidence="1">
    <location>
        <begin position="20"/>
        <end position="36"/>
    </location>
</feature>
<feature type="transmembrane region" description="Helical" evidence="1">
    <location>
        <begin position="331"/>
        <end position="351"/>
    </location>
</feature>
<name>A0A2A6RLV4_9CHLR</name>
<evidence type="ECO:0008006" key="4">
    <source>
        <dbReference type="Google" id="ProtNLM"/>
    </source>
</evidence>
<dbReference type="AlphaFoldDB" id="A0A2A6RLV4"/>
<protein>
    <recommendedName>
        <fullName evidence="4">Glycosyltransferase RgtA/B/C/D-like domain-containing protein</fullName>
    </recommendedName>
</protein>
<feature type="transmembrane region" description="Helical" evidence="1">
    <location>
        <begin position="75"/>
        <end position="103"/>
    </location>
</feature>